<keyword evidence="1" id="KW-0175">Coiled coil</keyword>
<organism evidence="2 3">
    <name type="scientific">Crenobacter oryzisoli</name>
    <dbReference type="NCBI Taxonomy" id="3056844"/>
    <lineage>
        <taxon>Bacteria</taxon>
        <taxon>Pseudomonadati</taxon>
        <taxon>Pseudomonadota</taxon>
        <taxon>Betaproteobacteria</taxon>
        <taxon>Neisseriales</taxon>
        <taxon>Neisseriaceae</taxon>
        <taxon>Crenobacter</taxon>
    </lineage>
</organism>
<evidence type="ECO:0000256" key="1">
    <source>
        <dbReference type="SAM" id="Coils"/>
    </source>
</evidence>
<sequence>MSKLMQRLASAKAERRKAIDRYAELLMQAEYTYDQLLYVAAETMVVHQNTKAALDEAESELLRINRSVVAYELVGNYENLTADERLDLLRPYAEEGDPASKLALLVAEHTKAATPRKGGKAKSDGLQAIRNYCRDLYEGQPAGMKHQTKLKAIRDQVTEFAKASGKKLSYDQFIKTASGWTEDLRQKK</sequence>
<feature type="coiled-coil region" evidence="1">
    <location>
        <begin position="1"/>
        <end position="67"/>
    </location>
</feature>
<dbReference type="EMBL" id="JAUEDK010000004">
    <property type="protein sequence ID" value="MDN0074018.1"/>
    <property type="molecule type" value="Genomic_DNA"/>
</dbReference>
<evidence type="ECO:0000313" key="3">
    <source>
        <dbReference type="Proteomes" id="UP001168540"/>
    </source>
</evidence>
<accession>A0ABT7XJY5</accession>
<evidence type="ECO:0000313" key="2">
    <source>
        <dbReference type="EMBL" id="MDN0074018.1"/>
    </source>
</evidence>
<comment type="caution">
    <text evidence="2">The sequence shown here is derived from an EMBL/GenBank/DDBJ whole genome shotgun (WGS) entry which is preliminary data.</text>
</comment>
<name>A0ABT7XJY5_9NEIS</name>
<protein>
    <submittedName>
        <fullName evidence="2">Uncharacterized protein</fullName>
    </submittedName>
</protein>
<keyword evidence="3" id="KW-1185">Reference proteome</keyword>
<dbReference type="RefSeq" id="WP_289828566.1">
    <property type="nucleotide sequence ID" value="NZ_JAUEDK010000004.1"/>
</dbReference>
<dbReference type="Proteomes" id="UP001168540">
    <property type="component" value="Unassembled WGS sequence"/>
</dbReference>
<reference evidence="2" key="1">
    <citation type="submission" date="2023-06" db="EMBL/GenBank/DDBJ databases">
        <authorList>
            <person name="Zhang S."/>
        </authorList>
    </citation>
    <scope>NUCLEOTIDE SEQUENCE</scope>
    <source>
        <strain evidence="2">SG2303</strain>
    </source>
</reference>
<gene>
    <name evidence="2" type="ORF">QU481_03830</name>
</gene>
<proteinExistence type="predicted"/>